<dbReference type="InterPro" id="IPR035892">
    <property type="entry name" value="C2_domain_sf"/>
</dbReference>
<evidence type="ECO:0000256" key="5">
    <source>
        <dbReference type="ARBA" id="ARBA00022490"/>
    </source>
</evidence>
<feature type="binding site" evidence="20">
    <location>
        <position position="671"/>
    </location>
    <ligand>
        <name>Ca(2+)</name>
        <dbReference type="ChEBI" id="CHEBI:29108"/>
        <label>4</label>
    </ligand>
</feature>
<dbReference type="InterPro" id="IPR000008">
    <property type="entry name" value="C2_dom"/>
</dbReference>
<dbReference type="GO" id="GO:0005634">
    <property type="term" value="C:nucleus"/>
    <property type="evidence" value="ECO:0007669"/>
    <property type="project" value="UniProtKB-SubCell"/>
</dbReference>
<feature type="binding site" evidence="20">
    <location>
        <position position="403"/>
    </location>
    <ligand>
        <name>Ca(2+)</name>
        <dbReference type="ChEBI" id="CHEBI:29108"/>
        <label>3</label>
        <note>catalytic</note>
    </ligand>
</feature>
<dbReference type="Pfam" id="PF13405">
    <property type="entry name" value="EF-hand_6"/>
    <property type="match status" value="1"/>
</dbReference>
<feature type="binding site" evidence="20">
    <location>
        <position position="354"/>
    </location>
    <ligand>
        <name>Ca(2+)</name>
        <dbReference type="ChEBI" id="CHEBI:29108"/>
        <label>3</label>
        <note>catalytic</note>
    </ligand>
</feature>
<dbReference type="EC" id="3.1.4.11" evidence="22"/>
<keyword evidence="21" id="KW-0325">Glycoprotein</keyword>
<comment type="catalytic activity">
    <reaction evidence="17">
        <text>a 1,2-diacyl-sn-glycero-3-phospho-(1D-myo-inositol) + H2O = 1D-myo-inositol 1-phosphate + a 1,2-diacyl-sn-glycerol + H(+)</text>
        <dbReference type="Rhea" id="RHEA:43484"/>
        <dbReference type="ChEBI" id="CHEBI:15377"/>
        <dbReference type="ChEBI" id="CHEBI:15378"/>
        <dbReference type="ChEBI" id="CHEBI:17815"/>
        <dbReference type="ChEBI" id="CHEBI:57880"/>
        <dbReference type="ChEBI" id="CHEBI:58433"/>
    </reaction>
    <physiologicalReaction direction="left-to-right" evidence="17">
        <dbReference type="Rhea" id="RHEA:43485"/>
    </physiologicalReaction>
</comment>
<keyword evidence="9" id="KW-0256">Endoplasmic reticulum</keyword>
<dbReference type="PROSITE" id="PS00018">
    <property type="entry name" value="EF_HAND_1"/>
    <property type="match status" value="2"/>
</dbReference>
<dbReference type="GO" id="GO:0005783">
    <property type="term" value="C:endoplasmic reticulum"/>
    <property type="evidence" value="ECO:0007669"/>
    <property type="project" value="UniProtKB-SubCell"/>
</dbReference>
<evidence type="ECO:0000256" key="23">
    <source>
        <dbReference type="SAM" id="MobiDB-lite"/>
    </source>
</evidence>
<dbReference type="PANTHER" id="PTHR10336">
    <property type="entry name" value="PHOSPHOINOSITIDE-SPECIFIC PHOSPHOLIPASE C FAMILY PROTEIN"/>
    <property type="match status" value="1"/>
</dbReference>
<comment type="catalytic activity">
    <reaction evidence="16">
        <text>a 1,2-diacyl-sn-glycero-3-phospho-(1D-myo-inositol-4,5-bisphosphate) + H2O = 1D-myo-inositol 1,4,5-trisphosphate + a 1,2-diacyl-sn-glycerol + H(+)</text>
        <dbReference type="Rhea" id="RHEA:33179"/>
        <dbReference type="ChEBI" id="CHEBI:15377"/>
        <dbReference type="ChEBI" id="CHEBI:15378"/>
        <dbReference type="ChEBI" id="CHEBI:17815"/>
        <dbReference type="ChEBI" id="CHEBI:58456"/>
        <dbReference type="ChEBI" id="CHEBI:203600"/>
        <dbReference type="EC" id="3.1.4.11"/>
    </reaction>
    <physiologicalReaction direction="left-to-right" evidence="16">
        <dbReference type="Rhea" id="RHEA:33180"/>
    </physiologicalReaction>
</comment>
<feature type="active site" evidence="18">
    <location>
        <position position="324"/>
    </location>
</feature>
<evidence type="ECO:0000256" key="20">
    <source>
        <dbReference type="PIRSR" id="PIRSR628391-3"/>
    </source>
</evidence>
<dbReference type="Pfam" id="PF00387">
    <property type="entry name" value="PI-PLC-Y"/>
    <property type="match status" value="1"/>
</dbReference>
<name>A0AAJ7SM07_PETMA</name>
<dbReference type="CDD" id="cd00275">
    <property type="entry name" value="C2_PLC_like"/>
    <property type="match status" value="1"/>
</dbReference>
<organism evidence="28 29">
    <name type="scientific">Petromyzon marinus</name>
    <name type="common">Sea lamprey</name>
    <dbReference type="NCBI Taxonomy" id="7757"/>
    <lineage>
        <taxon>Eukaryota</taxon>
        <taxon>Metazoa</taxon>
        <taxon>Chordata</taxon>
        <taxon>Craniata</taxon>
        <taxon>Vertebrata</taxon>
        <taxon>Cyclostomata</taxon>
        <taxon>Hyperoartia</taxon>
        <taxon>Petromyzontiformes</taxon>
        <taxon>Petromyzontidae</taxon>
        <taxon>Petromyzon</taxon>
    </lineage>
</organism>
<dbReference type="FunFam" id="2.30.29.30:FF:000088">
    <property type="entry name" value="Phosphoinositide phospholipase C"/>
    <property type="match status" value="1"/>
</dbReference>
<dbReference type="Pfam" id="PF00168">
    <property type="entry name" value="C2"/>
    <property type="match status" value="1"/>
</dbReference>
<evidence type="ECO:0000256" key="13">
    <source>
        <dbReference type="ARBA" id="ARBA00023136"/>
    </source>
</evidence>
<feature type="binding site" evidence="19">
    <location>
        <position position="539"/>
    </location>
    <ligand>
        <name>substrate</name>
    </ligand>
</feature>
<feature type="domain" description="PH" evidence="24">
    <location>
        <begin position="31"/>
        <end position="138"/>
    </location>
</feature>
<dbReference type="FunFam" id="2.60.40.150:FF:000058">
    <property type="entry name" value="Phosphoinositide phospholipase C"/>
    <property type="match status" value="1"/>
</dbReference>
<dbReference type="FunFam" id="1.10.238.10:FF:000005">
    <property type="entry name" value="Phosphoinositide phospholipase C"/>
    <property type="match status" value="1"/>
</dbReference>
<dbReference type="CDD" id="cd08593">
    <property type="entry name" value="PI-PLCc_delta"/>
    <property type="match status" value="1"/>
</dbReference>
<evidence type="ECO:0000256" key="12">
    <source>
        <dbReference type="ARBA" id="ARBA00023098"/>
    </source>
</evidence>
<evidence type="ECO:0000256" key="15">
    <source>
        <dbReference type="ARBA" id="ARBA00023242"/>
    </source>
</evidence>
<dbReference type="KEGG" id="pmrn:116938622"/>
<dbReference type="InterPro" id="IPR001192">
    <property type="entry name" value="PI-PLC_fam"/>
</dbReference>
<dbReference type="GO" id="GO:0005886">
    <property type="term" value="C:plasma membrane"/>
    <property type="evidence" value="ECO:0007669"/>
    <property type="project" value="TreeGrafter"/>
</dbReference>
<feature type="binding site" evidence="20">
    <location>
        <position position="695"/>
    </location>
    <ligand>
        <name>Ca(2+)</name>
        <dbReference type="ChEBI" id="CHEBI:29108"/>
        <label>4</label>
    </ligand>
</feature>
<evidence type="ECO:0000259" key="24">
    <source>
        <dbReference type="PROSITE" id="PS50003"/>
    </source>
</evidence>
<feature type="domain" description="PI-PLC Y-box" evidence="26">
    <location>
        <begin position="510"/>
        <end position="625"/>
    </location>
</feature>
<dbReference type="SMART" id="SM00149">
    <property type="entry name" value="PLCYc"/>
    <property type="match status" value="1"/>
</dbReference>
<keyword evidence="14" id="KW-0807">Transducer</keyword>
<dbReference type="SUPFAM" id="SSF47473">
    <property type="entry name" value="EF-hand"/>
    <property type="match status" value="1"/>
</dbReference>
<evidence type="ECO:0000256" key="1">
    <source>
        <dbReference type="ARBA" id="ARBA00004123"/>
    </source>
</evidence>
<gene>
    <name evidence="29" type="primary">LOC116938622</name>
</gene>
<dbReference type="PROSITE" id="PS50008">
    <property type="entry name" value="PIPLC_Y_DOMAIN"/>
    <property type="match status" value="1"/>
</dbReference>
<protein>
    <recommendedName>
        <fullName evidence="22">Phosphoinositide phospholipase C</fullName>
        <ecNumber evidence="22">3.1.4.11</ecNumber>
    </recommendedName>
</protein>
<dbReference type="GO" id="GO:0004435">
    <property type="term" value="F:phosphatidylinositol-4,5-bisphosphate phospholipase C activity"/>
    <property type="evidence" value="ECO:0007669"/>
    <property type="project" value="UniProtKB-EC"/>
</dbReference>
<feature type="domain" description="EF-hand" evidence="27">
    <location>
        <begin position="184"/>
        <end position="219"/>
    </location>
</feature>
<dbReference type="Gene3D" id="2.30.29.30">
    <property type="entry name" value="Pleckstrin-homology domain (PH domain)/Phosphotyrosine-binding domain (PTB)"/>
    <property type="match status" value="1"/>
</dbReference>
<evidence type="ECO:0000256" key="9">
    <source>
        <dbReference type="ARBA" id="ARBA00022824"/>
    </source>
</evidence>
<keyword evidence="13" id="KW-0472">Membrane</keyword>
<evidence type="ECO:0000256" key="21">
    <source>
        <dbReference type="PIRSR" id="PIRSR628391-4"/>
    </source>
</evidence>
<keyword evidence="6 20" id="KW-0479">Metal-binding</keyword>
<proteinExistence type="predicted"/>
<dbReference type="FunFam" id="3.20.20.190:FF:000001">
    <property type="entry name" value="Phosphoinositide phospholipase C"/>
    <property type="match status" value="1"/>
</dbReference>
<dbReference type="Gene3D" id="1.10.238.10">
    <property type="entry name" value="EF-hand"/>
    <property type="match status" value="2"/>
</dbReference>
<dbReference type="InterPro" id="IPR028391">
    <property type="entry name" value="PLC-delta1_cat"/>
</dbReference>
<evidence type="ECO:0000256" key="16">
    <source>
        <dbReference type="ARBA" id="ARBA00023674"/>
    </source>
</evidence>
<dbReference type="Gene3D" id="2.60.40.150">
    <property type="entry name" value="C2 domain"/>
    <property type="match status" value="1"/>
</dbReference>
<feature type="binding site" evidence="19">
    <location>
        <position position="452"/>
    </location>
    <ligand>
        <name>substrate</name>
    </ligand>
</feature>
<dbReference type="CDD" id="cd13363">
    <property type="entry name" value="PH_PLC_delta"/>
    <property type="match status" value="1"/>
</dbReference>
<dbReference type="PROSITE" id="PS50004">
    <property type="entry name" value="C2"/>
    <property type="match status" value="1"/>
</dbReference>
<dbReference type="PROSITE" id="PS50003">
    <property type="entry name" value="PH_DOMAIN"/>
    <property type="match status" value="1"/>
</dbReference>
<dbReference type="Pfam" id="PF00169">
    <property type="entry name" value="PH"/>
    <property type="match status" value="1"/>
</dbReference>
<evidence type="ECO:0000256" key="22">
    <source>
        <dbReference type="RuleBase" id="RU361133"/>
    </source>
</evidence>
<evidence type="ECO:0000313" key="28">
    <source>
        <dbReference type="Proteomes" id="UP001318040"/>
    </source>
</evidence>
<feature type="active site" evidence="18">
    <location>
        <position position="369"/>
    </location>
</feature>
<feature type="domain" description="C2" evidence="25">
    <location>
        <begin position="627"/>
        <end position="755"/>
    </location>
</feature>
<dbReference type="Pfam" id="PF00388">
    <property type="entry name" value="PI-PLC-X"/>
    <property type="match status" value="1"/>
</dbReference>
<comment type="subcellular location">
    <subcellularLocation>
        <location evidence="4">Cytoplasm</location>
    </subcellularLocation>
    <subcellularLocation>
        <location evidence="3">Endoplasmic reticulum</location>
    </subcellularLocation>
    <subcellularLocation>
        <location evidence="2">Membrane</location>
        <topology evidence="2">Peripheral membrane protein</topology>
    </subcellularLocation>
    <subcellularLocation>
        <location evidence="1">Nucleus</location>
    </subcellularLocation>
</comment>
<reference evidence="29" key="1">
    <citation type="submission" date="2025-08" db="UniProtKB">
        <authorList>
            <consortium name="RefSeq"/>
        </authorList>
    </citation>
    <scope>IDENTIFICATION</scope>
    <source>
        <tissue evidence="29">Sperm</tissue>
    </source>
</reference>
<evidence type="ECO:0000259" key="25">
    <source>
        <dbReference type="PROSITE" id="PS50004"/>
    </source>
</evidence>
<dbReference type="Pfam" id="PF09279">
    <property type="entry name" value="EF-hand_like"/>
    <property type="match status" value="1"/>
</dbReference>
<feature type="binding site" evidence="20">
    <location>
        <position position="356"/>
    </location>
    <ligand>
        <name>Ca(2+)</name>
        <dbReference type="ChEBI" id="CHEBI:29108"/>
        <label>3</label>
        <note>catalytic</note>
    </ligand>
</feature>
<dbReference type="GO" id="GO:0016042">
    <property type="term" value="P:lipid catabolic process"/>
    <property type="evidence" value="ECO:0007669"/>
    <property type="project" value="UniProtKB-KW"/>
</dbReference>
<comment type="cofactor">
    <cofactor evidence="20">
        <name>Ca(2+)</name>
        <dbReference type="ChEBI" id="CHEBI:29108"/>
    </cofactor>
    <text evidence="20">Binds 3 Ca(2+) ions per subunit. Two of the Ca(2+) ions are bound to the C2 domain.</text>
</comment>
<dbReference type="Proteomes" id="UP001318040">
    <property type="component" value="Chromosome 4"/>
</dbReference>
<feature type="binding site" evidence="20">
    <location>
        <position position="669"/>
    </location>
    <ligand>
        <name>Ca(2+)</name>
        <dbReference type="ChEBI" id="CHEBI:29108"/>
        <label>4</label>
    </ligand>
</feature>
<evidence type="ECO:0000256" key="18">
    <source>
        <dbReference type="PIRSR" id="PIRSR628391-1"/>
    </source>
</evidence>
<dbReference type="PROSITE" id="PS50007">
    <property type="entry name" value="PIPLC_X_DOMAIN"/>
    <property type="match status" value="1"/>
</dbReference>
<keyword evidence="10 20" id="KW-0106">Calcium</keyword>
<keyword evidence="8 22" id="KW-0378">Hydrolase</keyword>
<dbReference type="PROSITE" id="PS50222">
    <property type="entry name" value="EF_HAND_2"/>
    <property type="match status" value="2"/>
</dbReference>
<evidence type="ECO:0000256" key="2">
    <source>
        <dbReference type="ARBA" id="ARBA00004170"/>
    </source>
</evidence>
<feature type="glycosylation site" description="O-linked (GlcNAc) serine" evidence="21">
    <location>
        <position position="199"/>
    </location>
</feature>
<evidence type="ECO:0000259" key="26">
    <source>
        <dbReference type="PROSITE" id="PS50008"/>
    </source>
</evidence>
<dbReference type="SMART" id="SM00239">
    <property type="entry name" value="C2"/>
    <property type="match status" value="1"/>
</dbReference>
<feature type="binding site" evidence="20">
    <location>
        <position position="724"/>
    </location>
    <ligand>
        <name>Ca(2+)</name>
        <dbReference type="ChEBI" id="CHEBI:29108"/>
        <label>5</label>
    </ligand>
</feature>
<dbReference type="InterPro" id="IPR015359">
    <property type="entry name" value="PLC_EF-hand-like"/>
</dbReference>
<sequence length="776" mass="87913">MFGIPWQGKDKHRRSPEETASNITVDDDLSHMLLGASLCKIKSKTWKKQRLFKLQEDFLTIWYESKKSNKSKATFSVVEIEAVREGHQSEVLQSSAGEFPPERCFTIVFRGRRGNLDLVAESEEEAQRWVRGIAKLIRSAENMGSQERLDAWIYDCFKKADKNKDGRMTFKEVKNLLKMMNIDMNEHHAQHLFEMADMSRSGTLEGIEFVVFYKLLTQRDELQALFSSLSGDGSVLSRGELAAFLRDFQREEGCEELRFAEELASSITERHELSNIARSLSVMTLDGFVRYLTSPDGSLWDQRHDSIGHDMTRPLSHYFISSSHNTYLMEDQLRGPSSTEAYIRAFRKGCRCVELDCWDGQNGEPVIYHGHTLTSKILFSDVIRTIEKYAFQVSDYPVILSIENHCSVAQQAVLARHMQSILGDKLLTAPLAGLPSSQLPSPEQLRGKVLVKGKRLPGPWPREAVPVANGHDESGEVSDEDEAAEMEDESVRNCVRQRGKKCKQNLSMELSNCVVYCRSVQFPGFSRPRDQASAWDISSFTETKARKLLREDGNEFVRHNTLQLSRVYPAGRRTDSSNYNPQEFWNVGCQIVALNFQTAGDEMDLHDGHFRQNGGCGYVLKPAFLCDPTTAFQPENPQPGIGLHTVRLTIKVISGQQLPKVPHSNKGSIIDPLVRVEVHGVPLDNARYETKYIDNNGFNPQWNEILSFNINVPEVALLRFVVEDHDTATPNDFVAQYSIAFSSLRQGYRHIPLLSRDGTRVEPSSLFIHVKIANVT</sequence>
<evidence type="ECO:0000256" key="10">
    <source>
        <dbReference type="ARBA" id="ARBA00022837"/>
    </source>
</evidence>
<dbReference type="SMART" id="SM00148">
    <property type="entry name" value="PLCXc"/>
    <property type="match status" value="1"/>
</dbReference>
<evidence type="ECO:0000256" key="3">
    <source>
        <dbReference type="ARBA" id="ARBA00004240"/>
    </source>
</evidence>
<feature type="region of interest" description="Disordered" evidence="23">
    <location>
        <begin position="460"/>
        <end position="486"/>
    </location>
</feature>
<dbReference type="AlphaFoldDB" id="A0AAJ7SM07"/>
<keyword evidence="11 22" id="KW-0442">Lipid degradation</keyword>
<evidence type="ECO:0000256" key="8">
    <source>
        <dbReference type="ARBA" id="ARBA00022801"/>
    </source>
</evidence>
<keyword evidence="5" id="KW-0963">Cytoplasm</keyword>
<feature type="binding site" evidence="19">
    <location>
        <position position="566"/>
    </location>
    <ligand>
        <name>substrate</name>
    </ligand>
</feature>
<dbReference type="PANTHER" id="PTHR10336:SF31">
    <property type="entry name" value="1-PHOSPHATIDYLINOSITOL 4,5-BISPHOSPHATE PHOSPHODIESTERASE DELTA-4"/>
    <property type="match status" value="1"/>
</dbReference>
<dbReference type="SMART" id="SM00054">
    <property type="entry name" value="EFh"/>
    <property type="match status" value="3"/>
</dbReference>
<feature type="domain" description="EF-hand" evidence="27">
    <location>
        <begin position="148"/>
        <end position="183"/>
    </location>
</feature>
<dbReference type="InterPro" id="IPR000909">
    <property type="entry name" value="PLipase_C_PInositol-sp_X_dom"/>
</dbReference>
<dbReference type="SUPFAM" id="SSF51695">
    <property type="entry name" value="PLC-like phosphodiesterases"/>
    <property type="match status" value="1"/>
</dbReference>
<evidence type="ECO:0000259" key="27">
    <source>
        <dbReference type="PROSITE" id="PS50222"/>
    </source>
</evidence>
<dbReference type="SUPFAM" id="SSF49562">
    <property type="entry name" value="C2 domain (Calcium/lipid-binding domain, CaLB)"/>
    <property type="match status" value="1"/>
</dbReference>
<dbReference type="RefSeq" id="XP_032801866.1">
    <property type="nucleotide sequence ID" value="XM_032945975.1"/>
</dbReference>
<dbReference type="SUPFAM" id="SSF50729">
    <property type="entry name" value="PH domain-like"/>
    <property type="match status" value="1"/>
</dbReference>
<dbReference type="InterPro" id="IPR001849">
    <property type="entry name" value="PH_domain"/>
</dbReference>
<feature type="binding site" evidence="19">
    <location>
        <begin position="40"/>
        <end position="67"/>
    </location>
    <ligand>
        <name>substrate</name>
    </ligand>
</feature>
<dbReference type="InterPro" id="IPR001711">
    <property type="entry name" value="PLipase_C_Pinositol-sp_Y"/>
</dbReference>
<dbReference type="InterPro" id="IPR011993">
    <property type="entry name" value="PH-like_dom_sf"/>
</dbReference>
<dbReference type="InterPro" id="IPR002048">
    <property type="entry name" value="EF_hand_dom"/>
</dbReference>
<evidence type="ECO:0000256" key="7">
    <source>
        <dbReference type="ARBA" id="ARBA00022737"/>
    </source>
</evidence>
<evidence type="ECO:0000256" key="4">
    <source>
        <dbReference type="ARBA" id="ARBA00004496"/>
    </source>
</evidence>
<feature type="binding site" evidence="20">
    <location>
        <position position="325"/>
    </location>
    <ligand>
        <name>Ca(2+)</name>
        <dbReference type="ChEBI" id="CHEBI:29108"/>
        <label>3</label>
        <note>catalytic</note>
    </ligand>
</feature>
<feature type="region of interest" description="Disordered" evidence="23">
    <location>
        <begin position="1"/>
        <end position="20"/>
    </location>
</feature>
<keyword evidence="12 22" id="KW-0443">Lipid metabolism</keyword>
<evidence type="ECO:0000256" key="17">
    <source>
        <dbReference type="ARBA" id="ARBA00023726"/>
    </source>
</evidence>
<dbReference type="SMART" id="SM00233">
    <property type="entry name" value="PH"/>
    <property type="match status" value="1"/>
</dbReference>
<feature type="compositionally biased region" description="Acidic residues" evidence="23">
    <location>
        <begin position="475"/>
        <end position="486"/>
    </location>
</feature>
<evidence type="ECO:0000256" key="6">
    <source>
        <dbReference type="ARBA" id="ARBA00022723"/>
    </source>
</evidence>
<keyword evidence="28" id="KW-1185">Reference proteome</keyword>
<accession>A0AAJ7SM07</accession>
<dbReference type="InterPro" id="IPR018247">
    <property type="entry name" value="EF_Hand_1_Ca_BS"/>
</dbReference>
<dbReference type="GO" id="GO:0035556">
    <property type="term" value="P:intracellular signal transduction"/>
    <property type="evidence" value="ECO:0007669"/>
    <property type="project" value="InterPro"/>
</dbReference>
<dbReference type="InterPro" id="IPR017946">
    <property type="entry name" value="PLC-like_Pdiesterase_TIM-brl"/>
</dbReference>
<keyword evidence="7" id="KW-0677">Repeat</keyword>
<dbReference type="InterPro" id="IPR011992">
    <property type="entry name" value="EF-hand-dom_pair"/>
</dbReference>
<feature type="binding site" evidence="20">
    <location>
        <position position="726"/>
    </location>
    <ligand>
        <name>Ca(2+)</name>
        <dbReference type="ChEBI" id="CHEBI:29108"/>
        <label>5</label>
    </ligand>
</feature>
<evidence type="ECO:0000313" key="29">
    <source>
        <dbReference type="RefSeq" id="XP_032801866.1"/>
    </source>
</evidence>
<evidence type="ECO:0000256" key="11">
    <source>
        <dbReference type="ARBA" id="ARBA00022963"/>
    </source>
</evidence>
<feature type="binding site" evidence="19">
    <location>
        <position position="454"/>
    </location>
    <ligand>
        <name>substrate</name>
    </ligand>
</feature>
<dbReference type="PRINTS" id="PR00390">
    <property type="entry name" value="PHPHLIPASEC"/>
</dbReference>
<dbReference type="GO" id="GO:0005509">
    <property type="term" value="F:calcium ion binding"/>
    <property type="evidence" value="ECO:0007669"/>
    <property type="project" value="InterPro"/>
</dbReference>
<dbReference type="Gene3D" id="3.20.20.190">
    <property type="entry name" value="Phosphatidylinositol (PI) phosphodiesterase"/>
    <property type="match status" value="1"/>
</dbReference>
<keyword evidence="15" id="KW-0539">Nucleus</keyword>
<evidence type="ECO:0000256" key="19">
    <source>
        <dbReference type="PIRSR" id="PIRSR628391-2"/>
    </source>
</evidence>
<evidence type="ECO:0000256" key="14">
    <source>
        <dbReference type="ARBA" id="ARBA00023224"/>
    </source>
</evidence>